<keyword evidence="2" id="KW-1185">Reference proteome</keyword>
<evidence type="ECO:0000313" key="2">
    <source>
        <dbReference type="Proteomes" id="UP000464754"/>
    </source>
</evidence>
<dbReference type="KEGG" id="aarg:Aargi30884_16480"/>
<dbReference type="EMBL" id="AP019695">
    <property type="protein sequence ID" value="BBK22745.1"/>
    <property type="molecule type" value="Genomic_DNA"/>
</dbReference>
<reference evidence="2" key="1">
    <citation type="submission" date="2019-05" db="EMBL/GenBank/DDBJ databases">
        <title>Complete genome sequencing of Absiella argi strain JCM 30884.</title>
        <authorList>
            <person name="Sakamoto M."/>
            <person name="Murakami T."/>
            <person name="Mori H."/>
        </authorList>
    </citation>
    <scope>NUCLEOTIDE SEQUENCE [LARGE SCALE GENOMIC DNA]</scope>
    <source>
        <strain evidence="2">JCM 30884</strain>
    </source>
</reference>
<dbReference type="AlphaFoldDB" id="A0A6N4TK16"/>
<organism evidence="1 2">
    <name type="scientific">Amedibacterium intestinale</name>
    <dbReference type="NCBI Taxonomy" id="2583452"/>
    <lineage>
        <taxon>Bacteria</taxon>
        <taxon>Bacillati</taxon>
        <taxon>Bacillota</taxon>
        <taxon>Erysipelotrichia</taxon>
        <taxon>Erysipelotrichales</taxon>
        <taxon>Erysipelotrichaceae</taxon>
        <taxon>Amedibacterium</taxon>
    </lineage>
</organism>
<name>A0A6N4TK16_9FIRM</name>
<dbReference type="RefSeq" id="WP_163052020.1">
    <property type="nucleotide sequence ID" value="NZ_AP019695.1"/>
</dbReference>
<proteinExistence type="predicted"/>
<accession>A0A6N4TK16</accession>
<evidence type="ECO:0000313" key="1">
    <source>
        <dbReference type="EMBL" id="BBK22745.1"/>
    </source>
</evidence>
<gene>
    <name evidence="1" type="ORF">Aargi30884_16480</name>
</gene>
<sequence>MEMTIREAVDRYAELQAQIDGAKLEMDGIKAYIETQAEADLEDTKMKTVEYYGTHGCRVVVQNAATVKPISWVVIKEVLGKTVPDFLKEETKYSLTEVAKTMLANMFKGDYIEDTIENVVCRMTDDPKKQKVLMKRLKGKYKQDMKNIMKYAELDEKDASDYAFMVSEVMAYQNILRIMEASGNGGTVEEAVEKVKSALIVEDTIKVSLEAEE</sequence>
<protein>
    <submittedName>
        <fullName evidence="1">Uncharacterized protein</fullName>
    </submittedName>
</protein>
<dbReference type="Proteomes" id="UP000464754">
    <property type="component" value="Chromosome"/>
</dbReference>